<evidence type="ECO:0000313" key="2">
    <source>
        <dbReference type="EMBL" id="KRY05795.1"/>
    </source>
</evidence>
<gene>
    <name evidence="1" type="ORF">T12_15213</name>
    <name evidence="2" type="ORF">T12_16512</name>
</gene>
<name>A0A0V0YYQ1_9BILA</name>
<keyword evidence="3" id="KW-1185">Reference proteome</keyword>
<evidence type="ECO:0000313" key="3">
    <source>
        <dbReference type="Proteomes" id="UP000054783"/>
    </source>
</evidence>
<dbReference type="AlphaFoldDB" id="A0A0V0YYQ1"/>
<comment type="caution">
    <text evidence="1">The sequence shown here is derived from an EMBL/GenBank/DDBJ whole genome shotgun (WGS) entry which is preliminary data.</text>
</comment>
<reference evidence="1 3" key="1">
    <citation type="submission" date="2015-01" db="EMBL/GenBank/DDBJ databases">
        <title>Evolution of Trichinella species and genotypes.</title>
        <authorList>
            <person name="Korhonen P.K."/>
            <person name="Edoardo P."/>
            <person name="Giuseppe L.R."/>
            <person name="Gasser R.B."/>
        </authorList>
    </citation>
    <scope>NUCLEOTIDE SEQUENCE [LARGE SCALE GENOMIC DNA]</scope>
    <source>
        <strain evidence="1">ISS2496</strain>
    </source>
</reference>
<dbReference type="EMBL" id="JYDQ01001372">
    <property type="protein sequence ID" value="KRY05328.1"/>
    <property type="molecule type" value="Genomic_DNA"/>
</dbReference>
<dbReference type="EMBL" id="JYDQ01001100">
    <property type="protein sequence ID" value="KRY05795.1"/>
    <property type="molecule type" value="Genomic_DNA"/>
</dbReference>
<proteinExistence type="predicted"/>
<protein>
    <submittedName>
        <fullName evidence="1">Uncharacterized protein</fullName>
    </submittedName>
</protein>
<accession>A0A0V0YYQ1</accession>
<dbReference type="Proteomes" id="UP000054783">
    <property type="component" value="Unassembled WGS sequence"/>
</dbReference>
<sequence length="40" mass="4731">MTKSEIRMEILHRTSHVRQAATPSLKHHRYLAEEFILATQ</sequence>
<organism evidence="1 3">
    <name type="scientific">Trichinella patagoniensis</name>
    <dbReference type="NCBI Taxonomy" id="990121"/>
    <lineage>
        <taxon>Eukaryota</taxon>
        <taxon>Metazoa</taxon>
        <taxon>Ecdysozoa</taxon>
        <taxon>Nematoda</taxon>
        <taxon>Enoplea</taxon>
        <taxon>Dorylaimia</taxon>
        <taxon>Trichinellida</taxon>
        <taxon>Trichinellidae</taxon>
        <taxon>Trichinella</taxon>
    </lineage>
</organism>
<evidence type="ECO:0000313" key="1">
    <source>
        <dbReference type="EMBL" id="KRY05328.1"/>
    </source>
</evidence>